<dbReference type="InterPro" id="IPR000644">
    <property type="entry name" value="CBS_dom"/>
</dbReference>
<evidence type="ECO:0000313" key="4">
    <source>
        <dbReference type="EMBL" id="QUX27215.1"/>
    </source>
</evidence>
<evidence type="ECO:0000256" key="2">
    <source>
        <dbReference type="PROSITE-ProRule" id="PRU00703"/>
    </source>
</evidence>
<dbReference type="Proteomes" id="UP000678016">
    <property type="component" value="Chromosome"/>
</dbReference>
<protein>
    <submittedName>
        <fullName evidence="4">CBS domain-containing protein</fullName>
    </submittedName>
</protein>
<gene>
    <name evidence="4" type="ORF">KGD83_18005</name>
</gene>
<reference evidence="5" key="1">
    <citation type="submission" date="2021-05" db="EMBL/GenBank/DDBJ databases">
        <title>Direct Submission.</title>
        <authorList>
            <person name="Li K."/>
            <person name="Gao J."/>
        </authorList>
    </citation>
    <scope>NUCLEOTIDE SEQUENCE [LARGE SCALE GENOMIC DNA]</scope>
    <source>
        <strain evidence="5">HDS12</strain>
    </source>
</reference>
<keyword evidence="5" id="KW-1185">Reference proteome</keyword>
<dbReference type="Gene3D" id="3.10.580.10">
    <property type="entry name" value="CBS-domain"/>
    <property type="match status" value="1"/>
</dbReference>
<dbReference type="SMART" id="SM00116">
    <property type="entry name" value="CBS"/>
    <property type="match status" value="2"/>
</dbReference>
<organism evidence="4 5">
    <name type="scientific">Nocardiopsis akebiae</name>
    <dbReference type="NCBI Taxonomy" id="2831968"/>
    <lineage>
        <taxon>Bacteria</taxon>
        <taxon>Bacillati</taxon>
        <taxon>Actinomycetota</taxon>
        <taxon>Actinomycetes</taxon>
        <taxon>Streptosporangiales</taxon>
        <taxon>Nocardiopsidaceae</taxon>
        <taxon>Nocardiopsis</taxon>
    </lineage>
</organism>
<dbReference type="PANTHER" id="PTHR43080">
    <property type="entry name" value="CBS DOMAIN-CONTAINING PROTEIN CBSX3, MITOCHONDRIAL"/>
    <property type="match status" value="1"/>
</dbReference>
<keyword evidence="1 2" id="KW-0129">CBS domain</keyword>
<accession>A0ABX8BYF4</accession>
<evidence type="ECO:0000256" key="1">
    <source>
        <dbReference type="ARBA" id="ARBA00023122"/>
    </source>
</evidence>
<dbReference type="PANTHER" id="PTHR43080:SF2">
    <property type="entry name" value="CBS DOMAIN-CONTAINING PROTEIN"/>
    <property type="match status" value="1"/>
</dbReference>
<dbReference type="SUPFAM" id="SSF54631">
    <property type="entry name" value="CBS-domain pair"/>
    <property type="match status" value="1"/>
</dbReference>
<dbReference type="InterPro" id="IPR046342">
    <property type="entry name" value="CBS_dom_sf"/>
</dbReference>
<name>A0ABX8BYF4_9ACTN</name>
<evidence type="ECO:0000259" key="3">
    <source>
        <dbReference type="PROSITE" id="PS51371"/>
    </source>
</evidence>
<dbReference type="RefSeq" id="WP_212640294.1">
    <property type="nucleotide sequence ID" value="NZ_CP074132.1"/>
</dbReference>
<dbReference type="EMBL" id="CP074132">
    <property type="protein sequence ID" value="QUX27215.1"/>
    <property type="molecule type" value="Genomic_DNA"/>
</dbReference>
<evidence type="ECO:0000313" key="5">
    <source>
        <dbReference type="Proteomes" id="UP000678016"/>
    </source>
</evidence>
<dbReference type="InterPro" id="IPR051257">
    <property type="entry name" value="Diverse_CBS-Domain"/>
</dbReference>
<sequence length="140" mass="14682">MVVRTIDQVMSSPVRTVSPDTSLREAAEIMRDADVGDVVVTRDKQITGILTDRDIVVRCVAEGGDPGERSVGDVCSAEVATVPPQSGIADAVHVMRTSAVRRLPVVDGDRVVGVVSMGDLARAVDEDSALADVSAADPNR</sequence>
<dbReference type="PROSITE" id="PS51371">
    <property type="entry name" value="CBS"/>
    <property type="match status" value="2"/>
</dbReference>
<dbReference type="Pfam" id="PF00571">
    <property type="entry name" value="CBS"/>
    <property type="match status" value="2"/>
</dbReference>
<feature type="domain" description="CBS" evidence="3">
    <location>
        <begin position="75"/>
        <end position="130"/>
    </location>
</feature>
<feature type="domain" description="CBS" evidence="3">
    <location>
        <begin position="10"/>
        <end position="66"/>
    </location>
</feature>
<proteinExistence type="predicted"/>